<dbReference type="Proteomes" id="UP000183794">
    <property type="component" value="Unassembled WGS sequence"/>
</dbReference>
<reference evidence="2 3" key="1">
    <citation type="submission" date="2016-11" db="EMBL/GenBank/DDBJ databases">
        <authorList>
            <person name="Jaros S."/>
            <person name="Januszkiewicz K."/>
            <person name="Wedrychowicz H."/>
        </authorList>
    </citation>
    <scope>NUCLEOTIDE SEQUENCE [LARGE SCALE GENOMIC DNA]</scope>
    <source>
        <strain evidence="2">NVI 5450</strain>
    </source>
</reference>
<evidence type="ECO:0000313" key="3">
    <source>
        <dbReference type="Proteomes" id="UP000183794"/>
    </source>
</evidence>
<name>A0A090IH80_9GAMM</name>
<sequence length="480" mass="53080">MMLNSISNYKRLILALVCGSMSYSTFAKVYSWRDTDGAMHYSQFPRQIVEKNAAQSRASRKPVVMNDIVNDLSATPNSNLLDGLDDIIAHANVERQVEKVLTRSDPQLVLIEQQLLRKQAQQRAQVIAKQTALEKEKALVAANNIIEVNHIKPKKKLPRNSFMAGIHKRAYGNAVTKADDIQIITQTPLASTTAKGSTVIENVAVKQQHNKFLAEIQNKLKRQYAPQAVQVSPNIAPIVVVNAKPLIKPVELMPASTYILEPVDATMVSSAMVTVDVPLVEQVDVLPPVVESSSIVKVKRKKKSTMNNTFLAGINKKLNRKDKALTSEKPVFVVSKSESSRNNKLQVTPEQVQNQFLAEINKKLFRAKLGSDITPAAELVKSESITRTKAQGITAEKNKELMQSADQIKAIESEISSRNHKSNDVTEPSAKQVNSALMLSRLSYNHNAHLPLSGAGTNQLDRQGIEASSQFVNEINRIEE</sequence>
<dbReference type="EMBL" id="FPLD01000056">
    <property type="protein sequence ID" value="SGY98451.1"/>
    <property type="molecule type" value="Genomic_DNA"/>
</dbReference>
<dbReference type="HOGENOM" id="CLU_568382_0_0_6"/>
<dbReference type="STRING" id="80854.MVIS_3742"/>
<dbReference type="Pfam" id="PF13511">
    <property type="entry name" value="DUF4124"/>
    <property type="match status" value="1"/>
</dbReference>
<gene>
    <name evidence="2" type="ORF">NVI5450_2071</name>
</gene>
<organism evidence="2 3">
    <name type="scientific">Moritella viscosa</name>
    <dbReference type="NCBI Taxonomy" id="80854"/>
    <lineage>
        <taxon>Bacteria</taxon>
        <taxon>Pseudomonadati</taxon>
        <taxon>Pseudomonadota</taxon>
        <taxon>Gammaproteobacteria</taxon>
        <taxon>Alteromonadales</taxon>
        <taxon>Moritellaceae</taxon>
        <taxon>Moritella</taxon>
    </lineage>
</organism>
<accession>A0A090IH80</accession>
<proteinExistence type="predicted"/>
<feature type="domain" description="DUF4124" evidence="1">
    <location>
        <begin position="24"/>
        <end position="53"/>
    </location>
</feature>
<dbReference type="KEGG" id="mvs:MVIS_3742"/>
<protein>
    <recommendedName>
        <fullName evidence="1">DUF4124 domain-containing protein</fullName>
    </recommendedName>
</protein>
<dbReference type="AlphaFoldDB" id="A0A090IH80"/>
<evidence type="ECO:0000259" key="1">
    <source>
        <dbReference type="Pfam" id="PF13511"/>
    </source>
</evidence>
<dbReference type="OrthoDB" id="8794394at2"/>
<evidence type="ECO:0000313" key="2">
    <source>
        <dbReference type="EMBL" id="SGY98451.1"/>
    </source>
</evidence>
<dbReference type="PATRIC" id="fig|80854.5.peg.3961"/>
<dbReference type="InterPro" id="IPR025392">
    <property type="entry name" value="DUF4124"/>
</dbReference>